<name>A0A0A9F3H3_ARUDO</name>
<feature type="region of interest" description="Disordered" evidence="1">
    <location>
        <begin position="1"/>
        <end position="29"/>
    </location>
</feature>
<reference evidence="2" key="1">
    <citation type="submission" date="2014-09" db="EMBL/GenBank/DDBJ databases">
        <authorList>
            <person name="Magalhaes I.L.F."/>
            <person name="Oliveira U."/>
            <person name="Santos F.R."/>
            <person name="Vidigal T.H.D.A."/>
            <person name="Brescovit A.D."/>
            <person name="Santos A.J."/>
        </authorList>
    </citation>
    <scope>NUCLEOTIDE SEQUENCE</scope>
    <source>
        <tissue evidence="2">Shoot tissue taken approximately 20 cm above the soil surface</tissue>
    </source>
</reference>
<organism evidence="2">
    <name type="scientific">Arundo donax</name>
    <name type="common">Giant reed</name>
    <name type="synonym">Donax arundinaceus</name>
    <dbReference type="NCBI Taxonomy" id="35708"/>
    <lineage>
        <taxon>Eukaryota</taxon>
        <taxon>Viridiplantae</taxon>
        <taxon>Streptophyta</taxon>
        <taxon>Embryophyta</taxon>
        <taxon>Tracheophyta</taxon>
        <taxon>Spermatophyta</taxon>
        <taxon>Magnoliopsida</taxon>
        <taxon>Liliopsida</taxon>
        <taxon>Poales</taxon>
        <taxon>Poaceae</taxon>
        <taxon>PACMAD clade</taxon>
        <taxon>Arundinoideae</taxon>
        <taxon>Arundineae</taxon>
        <taxon>Arundo</taxon>
    </lineage>
</organism>
<dbReference type="EMBL" id="GBRH01192137">
    <property type="protein sequence ID" value="JAE05759.1"/>
    <property type="molecule type" value="Transcribed_RNA"/>
</dbReference>
<evidence type="ECO:0000256" key="1">
    <source>
        <dbReference type="SAM" id="MobiDB-lite"/>
    </source>
</evidence>
<accession>A0A0A9F3H3</accession>
<dbReference type="AlphaFoldDB" id="A0A0A9F3H3"/>
<evidence type="ECO:0000313" key="2">
    <source>
        <dbReference type="EMBL" id="JAE05759.1"/>
    </source>
</evidence>
<proteinExistence type="predicted"/>
<reference evidence="2" key="2">
    <citation type="journal article" date="2015" name="Data Brief">
        <title>Shoot transcriptome of the giant reed, Arundo donax.</title>
        <authorList>
            <person name="Barrero R.A."/>
            <person name="Guerrero F.D."/>
            <person name="Moolhuijzen P."/>
            <person name="Goolsby J.A."/>
            <person name="Tidwell J."/>
            <person name="Bellgard S.E."/>
            <person name="Bellgard M.I."/>
        </authorList>
    </citation>
    <scope>NUCLEOTIDE SEQUENCE</scope>
    <source>
        <tissue evidence="2">Shoot tissue taken approximately 20 cm above the soil surface</tissue>
    </source>
</reference>
<sequence length="29" mass="3155">MNGINSSRRTLPDYGSLPNMSADACVMPR</sequence>
<protein>
    <submittedName>
        <fullName evidence="2">Uncharacterized protein</fullName>
    </submittedName>
</protein>